<gene>
    <name evidence="5" type="ORF">CTOB1V02_LOCUS9655</name>
</gene>
<accession>A0A7R8WJ17</accession>
<protein>
    <submittedName>
        <fullName evidence="5">Uncharacterized protein</fullName>
    </submittedName>
</protein>
<evidence type="ECO:0000256" key="3">
    <source>
        <dbReference type="SAM" id="Phobius"/>
    </source>
</evidence>
<reference evidence="5" key="1">
    <citation type="submission" date="2020-11" db="EMBL/GenBank/DDBJ databases">
        <authorList>
            <person name="Tran Van P."/>
        </authorList>
    </citation>
    <scope>NUCLEOTIDE SEQUENCE</scope>
</reference>
<dbReference type="SMART" id="SM00032">
    <property type="entry name" value="CCP"/>
    <property type="match status" value="2"/>
</dbReference>
<sequence>MGTLKLNALTLILYAVYTTQQLKTVEVGFGRQNAKLSGTGYAISVAFETEHHEEMEYKDNELQPAVVLVKDVKTNFEKQMDVLSTYMGGSLDKTLSNVEVHCIKGDQICDGATDSSQAPPSHPDIRVSHREGGYPYVIGPGGCGDPGAYIYIPYTFLASETGKDNFFGTVDKTLLWLWITYRYGVPPDHGCFGHDWFPEVIEQRKDQEVKMYWNGCVEGNPYAKADFITPGECKLTIKDKSQFIDTKQRCRIRDLSKRDGDPERHVTMPWAEKQTGKDKGFKCDSKTHQHTYRTPLSILCPTKGQSEVIHDHPDFKVSSDDVLLGRNGVPYVYSAHSKLSLPDDNIYVSVFPDGDSGKMYGVLTYRLMYTASMTILRSRVIGQVKNQKKVELFDDGGAPDAYPHDGYYSGLLPLKGKQSNPVAIQIQVMGSRNQKASVMPSHMTRPGLIPVRDPEGEEKTKHTFCDAEEVKRNDKKNEVYSKNGIPAMNVHEGVCIFFTNSLKNLCEWEFDDDPHCKQSPPNYFKWENSNFHIEHRWCQRLHPKARMLVLRDTVEHKSTLAFFKKNFKGVESKYWLGGERRKFCQYNDKPGTNCAPPDTVTVQIGNQDKTFNTRFRWANPPNDEMPDPFTFNDGKYPWPSDQPNNFAFDKYEGPQNWLTIGTDEAEQFNDWHWQSERLRMACGMKGSHNLFFVSRTNYACNIELLEQHCPRDKPEKLTKEDGQKENRTFACKDIQNDFSDTIDFSINPDQSDFIPPQKPLPPKNIHLEIKGDGKGKGTLTFTEPRGAKYEYELCCSKEFKTESIEEFLEKPTGCQKIKANEETEVLKIASDTSFSCFVRSLDSHGKTSLPSNIVSGKVTGVCMSPSYEKMLDRNTGLSIDPEDPPLPPILFNRDVFLKCSTSTGVLYDGETLMLDDRKVDCVRQKKARCEEGKEKSLLKEFPADPWCKSKKIGEKCEKECECVESITTIGSSYPKVDCISNKCGASSTDFLPTKDGTKVVHDSCPNPPKISGATLTNGNAGYNSQTNNKADYQCKTGKYLNGEVDQGANTSLTCKFDAVTGTFSWEPEKLPFCESGLLNQKCENNSYCPEHSICSPDAKKCACLPSFVGNKDNRCVLTRCVVGDAGENGYFEFETSSAEVSIGDKVGDPQDTYPKLYPRIEGLKCEQKKIGGDCQDTEECSLSYPGQSVTCSSGKCSCPTDFKPSKDDYCEPSDDTPSEACEPPNVDSSLTLDPPTPTGNEIKVKCGDGKHLSGEGVSEATLVCVSSHWIVITPVHASSGFSDWKCQDVGHGSPCDPGGSSKCPDGMRCEEISRSCVCVPGKKFDGKACQELSETCEARTFEEIAGVKAEHYPDDPSVTGSCADTNAEGCRVGMGRKYECPAGELFSHFGVRTLLFVCQRHTNEAGTELMSWFHDPKDSVAKSDKCIAAPKEVGSECGGFSEEIQDSVCQENVPFSKCDSGKCQCRKGTNPDNTQCTALLCPPLSGLSVEIVRKGDLADLGYPYSLGFLGNVQCDKGYVFSGTYLSKFEGISCVFEDESTQDKVIYTDGTKNNTFWKELVMKGNETGPPSSPTCVKSIYCGNTDVICDPKTSLCNDKTANCECLEDYYRPCHTCECVSKYCPDVENLKGSCVRAVVSGSGKTDTTMICRCKKGYRMPNGKYTEKYTCLYNQDVDPSEPHWFNQENKMVKGATFPECQKYLPPVTTYGTCLEVIKLRIGHPVDEDGYPHKYSPLAWATLGWSTGHTLIAICSWAAIAWLVYKWLTSGR</sequence>
<dbReference type="PROSITE" id="PS50923">
    <property type="entry name" value="SUSHI"/>
    <property type="match status" value="1"/>
</dbReference>
<keyword evidence="1" id="KW-0768">Sushi</keyword>
<keyword evidence="3" id="KW-0812">Transmembrane</keyword>
<proteinExistence type="predicted"/>
<dbReference type="EMBL" id="OB663892">
    <property type="protein sequence ID" value="CAD7231812.1"/>
    <property type="molecule type" value="Genomic_DNA"/>
</dbReference>
<keyword evidence="3" id="KW-1133">Transmembrane helix</keyword>
<keyword evidence="4" id="KW-0732">Signal</keyword>
<evidence type="ECO:0000256" key="1">
    <source>
        <dbReference type="PROSITE-ProRule" id="PRU00302"/>
    </source>
</evidence>
<dbReference type="InterPro" id="IPR000436">
    <property type="entry name" value="Sushi_SCR_CCP_dom"/>
</dbReference>
<name>A0A7R8WJ17_9CRUS</name>
<keyword evidence="3" id="KW-0472">Membrane</keyword>
<feature type="region of interest" description="Disordered" evidence="2">
    <location>
        <begin position="1213"/>
        <end position="1237"/>
    </location>
</feature>
<dbReference type="InterPro" id="IPR000742">
    <property type="entry name" value="EGF"/>
</dbReference>
<organism evidence="5">
    <name type="scientific">Cyprideis torosa</name>
    <dbReference type="NCBI Taxonomy" id="163714"/>
    <lineage>
        <taxon>Eukaryota</taxon>
        <taxon>Metazoa</taxon>
        <taxon>Ecdysozoa</taxon>
        <taxon>Arthropoda</taxon>
        <taxon>Crustacea</taxon>
        <taxon>Oligostraca</taxon>
        <taxon>Ostracoda</taxon>
        <taxon>Podocopa</taxon>
        <taxon>Podocopida</taxon>
        <taxon>Cytherocopina</taxon>
        <taxon>Cytheroidea</taxon>
        <taxon>Cytherideidae</taxon>
        <taxon>Cyprideis</taxon>
    </lineage>
</organism>
<evidence type="ECO:0000256" key="2">
    <source>
        <dbReference type="SAM" id="MobiDB-lite"/>
    </source>
</evidence>
<evidence type="ECO:0000313" key="5">
    <source>
        <dbReference type="EMBL" id="CAD7231812.1"/>
    </source>
</evidence>
<feature type="signal peptide" evidence="4">
    <location>
        <begin position="1"/>
        <end position="21"/>
    </location>
</feature>
<evidence type="ECO:0000256" key="4">
    <source>
        <dbReference type="SAM" id="SignalP"/>
    </source>
</evidence>
<dbReference type="SMART" id="SM00181">
    <property type="entry name" value="EGF"/>
    <property type="match status" value="4"/>
</dbReference>
<comment type="caution">
    <text evidence="1">Lacks conserved residue(s) required for the propagation of feature annotation.</text>
</comment>
<feature type="transmembrane region" description="Helical" evidence="3">
    <location>
        <begin position="1738"/>
        <end position="1760"/>
    </location>
</feature>
<feature type="chain" id="PRO_5043859749" evidence="4">
    <location>
        <begin position="22"/>
        <end position="1767"/>
    </location>
</feature>
<feature type="region of interest" description="Disordered" evidence="2">
    <location>
        <begin position="436"/>
        <end position="459"/>
    </location>
</feature>